<sequence>MSLFSVKLQETMLIQPTLGAGYLEERCRRYIRVQRPRKSPINESRQKMSLIFHETPGDDVDTDNPGHQNTNIVTLTLLEVPSAQGE</sequence>
<evidence type="ECO:0000313" key="1">
    <source>
        <dbReference type="EMBL" id="OXU30970.1"/>
    </source>
</evidence>
<comment type="caution">
    <text evidence="1">The sequence shown here is derived from an EMBL/GenBank/DDBJ whole genome shotgun (WGS) entry which is preliminary data.</text>
</comment>
<organism evidence="1 2">
    <name type="scientific">Trichomalopsis sarcophagae</name>
    <dbReference type="NCBI Taxonomy" id="543379"/>
    <lineage>
        <taxon>Eukaryota</taxon>
        <taxon>Metazoa</taxon>
        <taxon>Ecdysozoa</taxon>
        <taxon>Arthropoda</taxon>
        <taxon>Hexapoda</taxon>
        <taxon>Insecta</taxon>
        <taxon>Pterygota</taxon>
        <taxon>Neoptera</taxon>
        <taxon>Endopterygota</taxon>
        <taxon>Hymenoptera</taxon>
        <taxon>Apocrita</taxon>
        <taxon>Proctotrupomorpha</taxon>
        <taxon>Chalcidoidea</taxon>
        <taxon>Pteromalidae</taxon>
        <taxon>Pteromalinae</taxon>
        <taxon>Trichomalopsis</taxon>
    </lineage>
</organism>
<accession>A0A232FKA5</accession>
<reference evidence="1 2" key="1">
    <citation type="journal article" date="2017" name="Curr. Biol.">
        <title>The Evolution of Venom by Co-option of Single-Copy Genes.</title>
        <authorList>
            <person name="Martinson E.O."/>
            <person name="Mrinalini"/>
            <person name="Kelkar Y.D."/>
            <person name="Chang C.H."/>
            <person name="Werren J.H."/>
        </authorList>
    </citation>
    <scope>NUCLEOTIDE SEQUENCE [LARGE SCALE GENOMIC DNA]</scope>
    <source>
        <strain evidence="1 2">Alberta</strain>
        <tissue evidence="1">Whole body</tissue>
    </source>
</reference>
<dbReference type="AlphaFoldDB" id="A0A232FKA5"/>
<dbReference type="EMBL" id="NNAY01000101">
    <property type="protein sequence ID" value="OXU30970.1"/>
    <property type="molecule type" value="Genomic_DNA"/>
</dbReference>
<proteinExistence type="predicted"/>
<protein>
    <submittedName>
        <fullName evidence="1">Uncharacterized protein</fullName>
    </submittedName>
</protein>
<name>A0A232FKA5_9HYME</name>
<gene>
    <name evidence="1" type="ORF">TSAR_010063</name>
</gene>
<keyword evidence="2" id="KW-1185">Reference proteome</keyword>
<evidence type="ECO:0000313" key="2">
    <source>
        <dbReference type="Proteomes" id="UP000215335"/>
    </source>
</evidence>
<dbReference type="Proteomes" id="UP000215335">
    <property type="component" value="Unassembled WGS sequence"/>
</dbReference>